<evidence type="ECO:0000256" key="3">
    <source>
        <dbReference type="ARBA" id="ARBA00022679"/>
    </source>
</evidence>
<evidence type="ECO:0000256" key="4">
    <source>
        <dbReference type="ARBA" id="ARBA00022777"/>
    </source>
</evidence>
<dbReference type="InterPro" id="IPR019734">
    <property type="entry name" value="TPR_rpt"/>
</dbReference>
<dbReference type="GO" id="GO:0016301">
    <property type="term" value="F:kinase activity"/>
    <property type="evidence" value="ECO:0007669"/>
    <property type="project" value="UniProtKB-KW"/>
</dbReference>
<feature type="transmembrane region" description="Helical" evidence="7">
    <location>
        <begin position="397"/>
        <end position="419"/>
    </location>
</feature>
<dbReference type="Pfam" id="PF13424">
    <property type="entry name" value="TPR_12"/>
    <property type="match status" value="1"/>
</dbReference>
<evidence type="ECO:0000259" key="9">
    <source>
        <dbReference type="PROSITE" id="PS50109"/>
    </source>
</evidence>
<dbReference type="InterPro" id="IPR036890">
    <property type="entry name" value="HATPase_C_sf"/>
</dbReference>
<evidence type="ECO:0000313" key="11">
    <source>
        <dbReference type="Proteomes" id="UP001247620"/>
    </source>
</evidence>
<dbReference type="SUPFAM" id="SSF55874">
    <property type="entry name" value="ATPase domain of HSP90 chaperone/DNA topoisomerase II/histidine kinase"/>
    <property type="match status" value="1"/>
</dbReference>
<evidence type="ECO:0000256" key="1">
    <source>
        <dbReference type="ARBA" id="ARBA00000085"/>
    </source>
</evidence>
<dbReference type="PROSITE" id="PS50005">
    <property type="entry name" value="TPR"/>
    <property type="match status" value="1"/>
</dbReference>
<evidence type="ECO:0000256" key="7">
    <source>
        <dbReference type="SAM" id="Phobius"/>
    </source>
</evidence>
<dbReference type="EC" id="2.7.13.3" evidence="2"/>
<name>A0ABU1TFF3_9SPHI</name>
<comment type="caution">
    <text evidence="10">The sequence shown here is derived from an EMBL/GenBank/DDBJ whole genome shotgun (WGS) entry which is preliminary data.</text>
</comment>
<keyword evidence="7" id="KW-0812">Transmembrane</keyword>
<dbReference type="Pfam" id="PF02518">
    <property type="entry name" value="HATPase_c"/>
    <property type="match status" value="1"/>
</dbReference>
<feature type="domain" description="Histidine kinase" evidence="9">
    <location>
        <begin position="455"/>
        <end position="641"/>
    </location>
</feature>
<keyword evidence="3" id="KW-0808">Transferase</keyword>
<evidence type="ECO:0000256" key="2">
    <source>
        <dbReference type="ARBA" id="ARBA00012438"/>
    </source>
</evidence>
<evidence type="ECO:0000256" key="8">
    <source>
        <dbReference type="SAM" id="SignalP"/>
    </source>
</evidence>
<keyword evidence="8" id="KW-0732">Signal</keyword>
<keyword evidence="7" id="KW-1133">Transmembrane helix</keyword>
<dbReference type="SUPFAM" id="SSF48452">
    <property type="entry name" value="TPR-like"/>
    <property type="match status" value="2"/>
</dbReference>
<dbReference type="PANTHER" id="PTHR24421:SF10">
    <property type="entry name" value="NITRATE_NITRITE SENSOR PROTEIN NARQ"/>
    <property type="match status" value="1"/>
</dbReference>
<dbReference type="SMART" id="SM00028">
    <property type="entry name" value="TPR"/>
    <property type="match status" value="5"/>
</dbReference>
<dbReference type="InterPro" id="IPR003594">
    <property type="entry name" value="HATPase_dom"/>
</dbReference>
<feature type="repeat" description="TPR" evidence="6">
    <location>
        <begin position="119"/>
        <end position="152"/>
    </location>
</feature>
<feature type="signal peptide" evidence="8">
    <location>
        <begin position="1"/>
        <end position="15"/>
    </location>
</feature>
<dbReference type="Pfam" id="PF13374">
    <property type="entry name" value="TPR_10"/>
    <property type="match status" value="1"/>
</dbReference>
<keyword evidence="4 10" id="KW-0418">Kinase</keyword>
<dbReference type="Proteomes" id="UP001247620">
    <property type="component" value="Unassembled WGS sequence"/>
</dbReference>
<dbReference type="InterPro" id="IPR005467">
    <property type="entry name" value="His_kinase_dom"/>
</dbReference>
<keyword evidence="5" id="KW-0902">Two-component regulatory system</keyword>
<evidence type="ECO:0000256" key="5">
    <source>
        <dbReference type="ARBA" id="ARBA00023012"/>
    </source>
</evidence>
<proteinExistence type="predicted"/>
<protein>
    <recommendedName>
        <fullName evidence="2">histidine kinase</fullName>
        <ecNumber evidence="2">2.7.13.3</ecNumber>
    </recommendedName>
</protein>
<keyword evidence="11" id="KW-1185">Reference proteome</keyword>
<dbReference type="RefSeq" id="WP_310099645.1">
    <property type="nucleotide sequence ID" value="NZ_JAVDUU010000004.1"/>
</dbReference>
<feature type="chain" id="PRO_5045450042" description="histidine kinase" evidence="8">
    <location>
        <begin position="16"/>
        <end position="641"/>
    </location>
</feature>
<dbReference type="CDD" id="cd16917">
    <property type="entry name" value="HATPase_UhpB-NarQ-NarX-like"/>
    <property type="match status" value="1"/>
</dbReference>
<gene>
    <name evidence="10" type="ORF">J2W55_003993</name>
</gene>
<organism evidence="10 11">
    <name type="scientific">Mucilaginibacter pocheonensis</name>
    <dbReference type="NCBI Taxonomy" id="398050"/>
    <lineage>
        <taxon>Bacteria</taxon>
        <taxon>Pseudomonadati</taxon>
        <taxon>Bacteroidota</taxon>
        <taxon>Sphingobacteriia</taxon>
        <taxon>Sphingobacteriales</taxon>
        <taxon>Sphingobacteriaceae</taxon>
        <taxon>Mucilaginibacter</taxon>
    </lineage>
</organism>
<dbReference type="InterPro" id="IPR050482">
    <property type="entry name" value="Sensor_HK_TwoCompSys"/>
</dbReference>
<sequence length="641" mass="72258">MLLLFLLLVSAMAEAQMEVGLNKDSLKHILSKMTDDTLKVKTLITLGQQYESNKPDSAVFYYKLSGQLSQRLHYPAGIVRYINNYTAVLNVQGKFDESLKLNLEAIDISKKSGLKQYLVKSLMNTGAVYQYKGNYTRAANYYLQALPLLEVAGSAQNLSLAYGNLCVLYRNLQQPEKALYYARLALTYAEKGNDLYATAAACINIGNALKDANKIAEAIRYLERAHHIGLQINDENYQETALIDIADAYLQLKQPQRYIPFFRKALPLSEAIGDVSGKAYALYGIGLGMFWQRDYQEAEKQLLNGIRFTTLHDQKEVLGKMLLLMSDVQIAMGKPENSTIYRSRYDSVSNILLNAPLLKNIQELETKYGLEKKQRELLAKDLLLTQKDREAQRQRSWLMAAAGGIVILALFVVFGYRYYRQKQLLDRKALQVLKAEQESGRLKAILEGEQKERHRISQEMHDDMGAGLTRLLYLSRAMPDQNETAGKIGAAAEDLIKKMNEVIWTMNDEEDTLDSLIAYIRSSVAEMLENAGLNYTFEINESIASIPLDREFRRNIYLAVKEAVHNVIKHAAASSLQLLVIYNGKLEIIVQDDGKGIGNEAKPRAGNGLKNMHSRIKQLGGEMEVSNEQGTRVRFVAPLPI</sequence>
<evidence type="ECO:0000313" key="10">
    <source>
        <dbReference type="EMBL" id="MDR6944133.1"/>
    </source>
</evidence>
<accession>A0ABU1TFF3</accession>
<dbReference type="InterPro" id="IPR011990">
    <property type="entry name" value="TPR-like_helical_dom_sf"/>
</dbReference>
<reference evidence="10 11" key="1">
    <citation type="submission" date="2023-07" db="EMBL/GenBank/DDBJ databases">
        <title>Sorghum-associated microbial communities from plants grown in Nebraska, USA.</title>
        <authorList>
            <person name="Schachtman D."/>
        </authorList>
    </citation>
    <scope>NUCLEOTIDE SEQUENCE [LARGE SCALE GENOMIC DNA]</scope>
    <source>
        <strain evidence="10 11">3262</strain>
    </source>
</reference>
<comment type="catalytic activity">
    <reaction evidence="1">
        <text>ATP + protein L-histidine = ADP + protein N-phospho-L-histidine.</text>
        <dbReference type="EC" id="2.7.13.3"/>
    </reaction>
</comment>
<keyword evidence="7" id="KW-0472">Membrane</keyword>
<keyword evidence="6" id="KW-0802">TPR repeat</keyword>
<dbReference type="Gene3D" id="3.30.565.10">
    <property type="entry name" value="Histidine kinase-like ATPase, C-terminal domain"/>
    <property type="match status" value="1"/>
</dbReference>
<dbReference type="PROSITE" id="PS50109">
    <property type="entry name" value="HIS_KIN"/>
    <property type="match status" value="1"/>
</dbReference>
<dbReference type="Gene3D" id="1.25.40.10">
    <property type="entry name" value="Tetratricopeptide repeat domain"/>
    <property type="match status" value="1"/>
</dbReference>
<evidence type="ECO:0000256" key="6">
    <source>
        <dbReference type="PROSITE-ProRule" id="PRU00339"/>
    </source>
</evidence>
<dbReference type="SMART" id="SM00387">
    <property type="entry name" value="HATPase_c"/>
    <property type="match status" value="1"/>
</dbReference>
<dbReference type="PANTHER" id="PTHR24421">
    <property type="entry name" value="NITRATE/NITRITE SENSOR PROTEIN NARX-RELATED"/>
    <property type="match status" value="1"/>
</dbReference>
<dbReference type="EMBL" id="JAVDUU010000004">
    <property type="protein sequence ID" value="MDR6944133.1"/>
    <property type="molecule type" value="Genomic_DNA"/>
</dbReference>